<dbReference type="SUPFAM" id="SSF51905">
    <property type="entry name" value="FAD/NAD(P)-binding domain"/>
    <property type="match status" value="1"/>
</dbReference>
<dbReference type="Pfam" id="PF13738">
    <property type="entry name" value="Pyr_redox_3"/>
    <property type="match status" value="1"/>
</dbReference>
<proteinExistence type="predicted"/>
<dbReference type="PANTHER" id="PTHR43539">
    <property type="entry name" value="FLAVIN-BINDING MONOOXYGENASE-LIKE PROTEIN (AFU_ORTHOLOGUE AFUA_4G09220)"/>
    <property type="match status" value="1"/>
</dbReference>
<protein>
    <submittedName>
        <fullName evidence="2">Flavoprotein</fullName>
    </submittedName>
</protein>
<dbReference type="OrthoDB" id="9773233at2"/>
<dbReference type="GO" id="GO:0004497">
    <property type="term" value="F:monooxygenase activity"/>
    <property type="evidence" value="ECO:0007669"/>
    <property type="project" value="TreeGrafter"/>
</dbReference>
<dbReference type="STRING" id="1547283.A9C19_09845"/>
<keyword evidence="3" id="KW-1185">Reference proteome</keyword>
<evidence type="ECO:0000256" key="1">
    <source>
        <dbReference type="ARBA" id="ARBA00023002"/>
    </source>
</evidence>
<dbReference type="EMBL" id="CP016020">
    <property type="protein sequence ID" value="APH05026.1"/>
    <property type="molecule type" value="Genomic_DNA"/>
</dbReference>
<dbReference type="Gene3D" id="3.50.50.60">
    <property type="entry name" value="FAD/NAD(P)-binding domain"/>
    <property type="match status" value="1"/>
</dbReference>
<accession>A0A1L3MRR7</accession>
<dbReference type="PANTHER" id="PTHR43539:SF78">
    <property type="entry name" value="FLAVIN-CONTAINING MONOOXYGENASE"/>
    <property type="match status" value="1"/>
</dbReference>
<dbReference type="InterPro" id="IPR050982">
    <property type="entry name" value="Auxin_biosynth/cation_transpt"/>
</dbReference>
<evidence type="ECO:0000313" key="3">
    <source>
        <dbReference type="Proteomes" id="UP000181936"/>
    </source>
</evidence>
<reference evidence="2 3" key="1">
    <citation type="journal article" date="2016" name="Sci. Rep.">
        <title>Complete genome sequence and transcriptomic analysis of a novel marine strain Bacillus weihaiensis reveals the mechanism of brown algae degradation.</title>
        <authorList>
            <person name="Zhu Y."/>
            <person name="Chen P."/>
            <person name="Bao Y."/>
            <person name="Men Y."/>
            <person name="Zeng Y."/>
            <person name="Yang J."/>
            <person name="Sun J."/>
            <person name="Sun Y."/>
        </authorList>
    </citation>
    <scope>NUCLEOTIDE SEQUENCE [LARGE SCALE GENOMIC DNA]</scope>
    <source>
        <strain evidence="2 3">Alg07</strain>
    </source>
</reference>
<dbReference type="PRINTS" id="PR00368">
    <property type="entry name" value="FADPNR"/>
</dbReference>
<gene>
    <name evidence="2" type="ORF">A9C19_09845</name>
</gene>
<organism evidence="2 3">
    <name type="scientific">Bacillus weihaiensis</name>
    <dbReference type="NCBI Taxonomy" id="1547283"/>
    <lineage>
        <taxon>Bacteria</taxon>
        <taxon>Bacillati</taxon>
        <taxon>Bacillota</taxon>
        <taxon>Bacilli</taxon>
        <taxon>Bacillales</taxon>
        <taxon>Bacillaceae</taxon>
        <taxon>Bacillus</taxon>
    </lineage>
</organism>
<evidence type="ECO:0000313" key="2">
    <source>
        <dbReference type="EMBL" id="APH05026.1"/>
    </source>
</evidence>
<dbReference type="RefSeq" id="WP_072579819.1">
    <property type="nucleotide sequence ID" value="NZ_CP016020.1"/>
</dbReference>
<dbReference type="AlphaFoldDB" id="A0A1L3MRR7"/>
<keyword evidence="1" id="KW-0560">Oxidoreductase</keyword>
<dbReference type="Proteomes" id="UP000181936">
    <property type="component" value="Chromosome"/>
</dbReference>
<dbReference type="InterPro" id="IPR036188">
    <property type="entry name" value="FAD/NAD-bd_sf"/>
</dbReference>
<dbReference type="KEGG" id="bwh:A9C19_09845"/>
<sequence>MKNQHTLPVAIIGGGPIGLAAAAHLTLKEEPFILFEAGSSIGSNILEWGHVRMFSTWKYNLDKASRRLLEKTGWVAPNESSLPTGKDLVEKYLLPLSTITELKKNILLHAKVEGIAKKGLNKLKTVKRENSPFEIYVDVKGEQKVFEAKAVIDATGTWQSPNPSLSNGIWTKKEQELIEQIHYGIPDIVQEEDRYKNKTIMVVGSGHSAINSILYLAQLKKQFPQTKLYWVLRKQKVDEAYGGLETDELEARGELGKKMKKLVETNQLTVLTPFSIRELKKEGEKISVSGEWNSKEVVLHDIDELIVNTGFRPDRTFLDEIRIELDPAVESVKSLAPLIDPNIHSCGTVRPHGEQELRHPEKNFYIVGMKSYGRAPTFLLATGYEQVRSIVDYLTGDLESAKKIFLDLPKTGVCSSGIESTLKSTGCEIDVINQKNNSCCK</sequence>
<name>A0A1L3MRR7_9BACI</name>
<dbReference type="GO" id="GO:0050660">
    <property type="term" value="F:flavin adenine dinucleotide binding"/>
    <property type="evidence" value="ECO:0007669"/>
    <property type="project" value="TreeGrafter"/>
</dbReference>